<dbReference type="Ensembl" id="ENSPMRT00000026805.1">
    <property type="protein sequence ID" value="ENSPMRP00000025255.1"/>
    <property type="gene ID" value="ENSPMRG00000016350.1"/>
</dbReference>
<dbReference type="GeneTree" id="ENSGT00940000160101"/>
<dbReference type="GO" id="GO:0045332">
    <property type="term" value="P:phospholipid translocation"/>
    <property type="evidence" value="ECO:0007669"/>
    <property type="project" value="TreeGrafter"/>
</dbReference>
<evidence type="ECO:0000256" key="4">
    <source>
        <dbReference type="SAM" id="Phobius"/>
    </source>
</evidence>
<evidence type="ECO:0000313" key="6">
    <source>
        <dbReference type="Ensembl" id="ENSPMRP00000025255.1"/>
    </source>
</evidence>
<dbReference type="PANTHER" id="PTHR24092:SF190">
    <property type="entry name" value="PHOSPHOLIPID-TRANSPORTING ATPASE"/>
    <property type="match status" value="1"/>
</dbReference>
<reference evidence="6" key="2">
    <citation type="submission" date="2025-08" db="UniProtKB">
        <authorList>
            <consortium name="Ensembl"/>
        </authorList>
    </citation>
    <scope>IDENTIFICATION</scope>
</reference>
<organism evidence="6 7">
    <name type="scientific">Podarcis muralis</name>
    <name type="common">Wall lizard</name>
    <name type="synonym">Lacerta muralis</name>
    <dbReference type="NCBI Taxonomy" id="64176"/>
    <lineage>
        <taxon>Eukaryota</taxon>
        <taxon>Metazoa</taxon>
        <taxon>Chordata</taxon>
        <taxon>Craniata</taxon>
        <taxon>Vertebrata</taxon>
        <taxon>Euteleostomi</taxon>
        <taxon>Lepidosauria</taxon>
        <taxon>Squamata</taxon>
        <taxon>Bifurcata</taxon>
        <taxon>Unidentata</taxon>
        <taxon>Episquamata</taxon>
        <taxon>Laterata</taxon>
        <taxon>Lacertibaenia</taxon>
        <taxon>Lacertidae</taxon>
        <taxon>Podarcis</taxon>
    </lineage>
</organism>
<proteinExistence type="predicted"/>
<evidence type="ECO:0000259" key="5">
    <source>
        <dbReference type="Pfam" id="PF16212"/>
    </source>
</evidence>
<feature type="domain" description="P-type ATPase C-terminal" evidence="5">
    <location>
        <begin position="146"/>
        <end position="314"/>
    </location>
</feature>
<accession>A0A670JMW3</accession>
<dbReference type="GO" id="GO:0005886">
    <property type="term" value="C:plasma membrane"/>
    <property type="evidence" value="ECO:0007669"/>
    <property type="project" value="TreeGrafter"/>
</dbReference>
<protein>
    <recommendedName>
        <fullName evidence="5">P-type ATPase C-terminal domain-containing protein</fullName>
    </recommendedName>
</protein>
<dbReference type="InterPro" id="IPR032630">
    <property type="entry name" value="P_typ_ATPase_c"/>
</dbReference>
<feature type="transmembrane region" description="Helical" evidence="4">
    <location>
        <begin position="213"/>
        <end position="231"/>
    </location>
</feature>
<feature type="transmembrane region" description="Helical" evidence="4">
    <location>
        <begin position="243"/>
        <end position="267"/>
    </location>
</feature>
<dbReference type="GO" id="GO:0007030">
    <property type="term" value="P:Golgi organization"/>
    <property type="evidence" value="ECO:0007669"/>
    <property type="project" value="TreeGrafter"/>
</dbReference>
<sequence length="410" mass="46246">MKVLLPLICPSFKLNLTTTTTIYYLYPAHLAGFPQPLWAASTKTKNTLKYHTLKTSLNRAAFRCLLNARELFISLTSGGRAFHRAGATTEKALCLVPCSFASRDEGTARRPSALDLSVQAERWGGEIPSSLDVMMLLKLKSMHILQDVNEQSCLRFPKLYEPGQLNLLFNKRRFFICIAHGIYTSVVLFFIPYGAFYDAVGEDGNHIADYQSFAVTVATSLIIVVSVQIALDTSYWTGINHFFIWGSIAVYFAILFAMHSDGIFYLFPNHFPFVGNAWNSLEQINVWLIILLTTVASVAPVIAFRFLKVDLNPTLSDQVQILNRAQKKQSPLPIQIHQTHRASSRRSAYAFSHQEGFGELITSGKNMRVNNIHSVFGIGKTMQNSWIENLRKRTSECEIQLRKNSKTINH</sequence>
<dbReference type="PANTHER" id="PTHR24092">
    <property type="entry name" value="PROBABLE PHOSPHOLIPID-TRANSPORTING ATPASE"/>
    <property type="match status" value="1"/>
</dbReference>
<reference evidence="6" key="3">
    <citation type="submission" date="2025-09" db="UniProtKB">
        <authorList>
            <consortium name="Ensembl"/>
        </authorList>
    </citation>
    <scope>IDENTIFICATION</scope>
</reference>
<dbReference type="GO" id="GO:0140326">
    <property type="term" value="F:ATPase-coupled intramembrane lipid transporter activity"/>
    <property type="evidence" value="ECO:0007669"/>
    <property type="project" value="TreeGrafter"/>
</dbReference>
<dbReference type="SUPFAM" id="SSF81665">
    <property type="entry name" value="Calcium ATPase, transmembrane domain M"/>
    <property type="match status" value="1"/>
</dbReference>
<dbReference type="GO" id="GO:0005802">
    <property type="term" value="C:trans-Golgi network"/>
    <property type="evidence" value="ECO:0007669"/>
    <property type="project" value="TreeGrafter"/>
</dbReference>
<keyword evidence="2" id="KW-0479">Metal-binding</keyword>
<dbReference type="Pfam" id="PF16212">
    <property type="entry name" value="PhoLip_ATPase_C"/>
    <property type="match status" value="1"/>
</dbReference>
<keyword evidence="4" id="KW-0812">Transmembrane</keyword>
<feature type="transmembrane region" description="Helical" evidence="4">
    <location>
        <begin position="287"/>
        <end position="307"/>
    </location>
</feature>
<keyword evidence="4" id="KW-1133">Transmembrane helix</keyword>
<dbReference type="GO" id="GO:0046872">
    <property type="term" value="F:metal ion binding"/>
    <property type="evidence" value="ECO:0007669"/>
    <property type="project" value="UniProtKB-KW"/>
</dbReference>
<keyword evidence="3" id="KW-0460">Magnesium</keyword>
<dbReference type="AlphaFoldDB" id="A0A670JMW3"/>
<reference evidence="6 7" key="1">
    <citation type="journal article" date="2019" name="Proc. Natl. Acad. Sci. U.S.A.">
        <title>Regulatory changes in pterin and carotenoid genes underlie balanced color polymorphisms in the wall lizard.</title>
        <authorList>
            <person name="Andrade P."/>
            <person name="Pinho C."/>
            <person name="Perez I de Lanuza G."/>
            <person name="Afonso S."/>
            <person name="Brejcha J."/>
            <person name="Rubin C.J."/>
            <person name="Wallerman O."/>
            <person name="Pereira P."/>
            <person name="Sabatino S.J."/>
            <person name="Bellati A."/>
            <person name="Pellitteri-Rosa D."/>
            <person name="Bosakova Z."/>
            <person name="Bunikis I."/>
            <person name="Carretero M.A."/>
            <person name="Feiner N."/>
            <person name="Marsik P."/>
            <person name="Pauperio F."/>
            <person name="Salvi D."/>
            <person name="Soler L."/>
            <person name="While G.M."/>
            <person name="Uller T."/>
            <person name="Font E."/>
            <person name="Andersson L."/>
            <person name="Carneiro M."/>
        </authorList>
    </citation>
    <scope>NUCLEOTIDE SEQUENCE</scope>
</reference>
<comment type="subcellular location">
    <subcellularLocation>
        <location evidence="1">Membrane</location>
        <topology evidence="1">Multi-pass membrane protein</topology>
    </subcellularLocation>
</comment>
<keyword evidence="7" id="KW-1185">Reference proteome</keyword>
<feature type="transmembrane region" description="Helical" evidence="4">
    <location>
        <begin position="174"/>
        <end position="193"/>
    </location>
</feature>
<evidence type="ECO:0000256" key="2">
    <source>
        <dbReference type="ARBA" id="ARBA00022723"/>
    </source>
</evidence>
<name>A0A670JMW3_PODMU</name>
<dbReference type="Proteomes" id="UP000472272">
    <property type="component" value="Chromosome 14"/>
</dbReference>
<dbReference type="InterPro" id="IPR023298">
    <property type="entry name" value="ATPase_P-typ_TM_dom_sf"/>
</dbReference>
<keyword evidence="4" id="KW-0472">Membrane</keyword>
<evidence type="ECO:0000256" key="1">
    <source>
        <dbReference type="ARBA" id="ARBA00004141"/>
    </source>
</evidence>
<evidence type="ECO:0000313" key="7">
    <source>
        <dbReference type="Proteomes" id="UP000472272"/>
    </source>
</evidence>
<evidence type="ECO:0000256" key="3">
    <source>
        <dbReference type="ARBA" id="ARBA00022842"/>
    </source>
</evidence>